<gene>
    <name evidence="2" type="ORF">ZT3D7_G1425</name>
</gene>
<reference evidence="2 3" key="1">
    <citation type="submission" date="2016-06" db="EMBL/GenBank/DDBJ databases">
        <authorList>
            <person name="Kjaerup R.B."/>
            <person name="Dalgaard T.S."/>
            <person name="Juul-Madsen H.R."/>
        </authorList>
    </citation>
    <scope>NUCLEOTIDE SEQUENCE [LARGE SCALE GENOMIC DNA]</scope>
</reference>
<keyword evidence="3" id="KW-1185">Reference proteome</keyword>
<protein>
    <submittedName>
        <fullName evidence="2">Uncharacterized protein</fullName>
    </submittedName>
</protein>
<sequence>MATTTTRLGVQVLTCRRVPTSMSRPFSSTTTLLSDGIGKDKTHTVNKTHQPNVQTDASKQGMDNRKNSTGGTATEQKDANNGAAKAKKEFPEAPDAIGFQDERGGKGH</sequence>
<feature type="compositionally biased region" description="Polar residues" evidence="1">
    <location>
        <begin position="45"/>
        <end position="58"/>
    </location>
</feature>
<dbReference type="Proteomes" id="UP000215127">
    <property type="component" value="Chromosome 1"/>
</dbReference>
<organism evidence="2 3">
    <name type="scientific">Zymoseptoria tritici (strain ST99CH_3D7)</name>
    <dbReference type="NCBI Taxonomy" id="1276538"/>
    <lineage>
        <taxon>Eukaryota</taxon>
        <taxon>Fungi</taxon>
        <taxon>Dikarya</taxon>
        <taxon>Ascomycota</taxon>
        <taxon>Pezizomycotina</taxon>
        <taxon>Dothideomycetes</taxon>
        <taxon>Dothideomycetidae</taxon>
        <taxon>Mycosphaerellales</taxon>
        <taxon>Mycosphaerellaceae</taxon>
        <taxon>Zymoseptoria</taxon>
    </lineage>
</organism>
<dbReference type="EMBL" id="LT853692">
    <property type="protein sequence ID" value="SMQ46280.1"/>
    <property type="molecule type" value="Genomic_DNA"/>
</dbReference>
<dbReference type="AlphaFoldDB" id="A0A1X7RGC6"/>
<proteinExistence type="predicted"/>
<accession>A0A1X7RGC6</accession>
<evidence type="ECO:0000313" key="2">
    <source>
        <dbReference type="EMBL" id="SMQ46280.1"/>
    </source>
</evidence>
<evidence type="ECO:0000313" key="3">
    <source>
        <dbReference type="Proteomes" id="UP000215127"/>
    </source>
</evidence>
<feature type="compositionally biased region" description="Polar residues" evidence="1">
    <location>
        <begin position="21"/>
        <end position="33"/>
    </location>
</feature>
<evidence type="ECO:0000256" key="1">
    <source>
        <dbReference type="SAM" id="MobiDB-lite"/>
    </source>
</evidence>
<feature type="region of interest" description="Disordered" evidence="1">
    <location>
        <begin position="21"/>
        <end position="108"/>
    </location>
</feature>
<name>A0A1X7RGC6_ZYMT9</name>